<feature type="region of interest" description="Disordered" evidence="7">
    <location>
        <begin position="25"/>
        <end position="55"/>
    </location>
</feature>
<evidence type="ECO:0000256" key="5">
    <source>
        <dbReference type="HAMAP-Rule" id="MF_00514"/>
    </source>
</evidence>
<evidence type="ECO:0000256" key="7">
    <source>
        <dbReference type="SAM" id="MobiDB-lite"/>
    </source>
</evidence>
<comment type="similarity">
    <text evidence="1 5 6">Belongs to the bacterial ribosomal protein bL35 family.</text>
</comment>
<proteinExistence type="inferred from homology"/>
<dbReference type="PATRIC" id="fig|671143.5.peg.1646"/>
<protein>
    <recommendedName>
        <fullName evidence="4 5">Large ribosomal subunit protein bL35</fullName>
    </recommendedName>
</protein>
<gene>
    <name evidence="5 8" type="primary">rpmI</name>
    <name evidence="8" type="ORF">DAMO_1863</name>
</gene>
<dbReference type="GO" id="GO:0003735">
    <property type="term" value="F:structural constituent of ribosome"/>
    <property type="evidence" value="ECO:0007669"/>
    <property type="project" value="InterPro"/>
</dbReference>
<accession>D5MGN2</accession>
<dbReference type="PROSITE" id="PS00936">
    <property type="entry name" value="RIBOSOMAL_L35"/>
    <property type="match status" value="1"/>
</dbReference>
<dbReference type="FunFam" id="4.10.410.60:FF:000001">
    <property type="entry name" value="50S ribosomal protein L35"/>
    <property type="match status" value="1"/>
</dbReference>
<dbReference type="InterPro" id="IPR037229">
    <property type="entry name" value="Ribosomal_bL35_sf"/>
</dbReference>
<dbReference type="PANTHER" id="PTHR33343:SF1">
    <property type="entry name" value="LARGE RIBOSOMAL SUBUNIT PROTEIN BL35M"/>
    <property type="match status" value="1"/>
</dbReference>
<dbReference type="Gene3D" id="4.10.410.60">
    <property type="match status" value="1"/>
</dbReference>
<dbReference type="STRING" id="671143.DAMO_1863"/>
<dbReference type="Pfam" id="PF01632">
    <property type="entry name" value="Ribosomal_L35p"/>
    <property type="match status" value="1"/>
</dbReference>
<keyword evidence="3 5" id="KW-0687">Ribonucleoprotein</keyword>
<dbReference type="InterPro" id="IPR018265">
    <property type="entry name" value="Ribosomal_bL35_CS"/>
</dbReference>
<keyword evidence="2 5" id="KW-0689">Ribosomal protein</keyword>
<dbReference type="eggNOG" id="COG0291">
    <property type="taxonomic scope" value="Bacteria"/>
</dbReference>
<sequence length="67" mass="7620">MTVPKIKTLKGAAKRFKMTGTGKIRRNKASKSHLLTGKSRKRKRNLRQPGLVSKADTARMERLIPYL</sequence>
<dbReference type="GO" id="GO:0022625">
    <property type="term" value="C:cytosolic large ribosomal subunit"/>
    <property type="evidence" value="ECO:0007669"/>
    <property type="project" value="TreeGrafter"/>
</dbReference>
<evidence type="ECO:0000256" key="3">
    <source>
        <dbReference type="ARBA" id="ARBA00023274"/>
    </source>
</evidence>
<evidence type="ECO:0000313" key="8">
    <source>
        <dbReference type="EMBL" id="CBE68913.1"/>
    </source>
</evidence>
<evidence type="ECO:0000313" key="9">
    <source>
        <dbReference type="Proteomes" id="UP000006898"/>
    </source>
</evidence>
<dbReference type="EMBL" id="FP565575">
    <property type="protein sequence ID" value="CBE68913.1"/>
    <property type="molecule type" value="Genomic_DNA"/>
</dbReference>
<evidence type="ECO:0000256" key="2">
    <source>
        <dbReference type="ARBA" id="ARBA00022980"/>
    </source>
</evidence>
<name>D5MGN2_METO1</name>
<reference evidence="8 9" key="1">
    <citation type="journal article" date="2010" name="Nature">
        <title>Nitrite-driven anaerobic methane oxidation by oxygenic bacteria.</title>
        <authorList>
            <person name="Ettwig K.F."/>
            <person name="Butler M.K."/>
            <person name="Le Paslier D."/>
            <person name="Pelletier E."/>
            <person name="Mangenot S."/>
            <person name="Kuypers M.M.M."/>
            <person name="Schreiber F."/>
            <person name="Dutilh B.E."/>
            <person name="Zedelius J."/>
            <person name="de Beer D."/>
            <person name="Gloerich J."/>
            <person name="Wessels H.J.C.T."/>
            <person name="van Allen T."/>
            <person name="Luesken F."/>
            <person name="Wu M."/>
            <person name="van de Pas-Schoonen K.T."/>
            <person name="Op den Camp H.J.M."/>
            <person name="Janssen-Megens E.M."/>
            <person name="Francoijs K-J."/>
            <person name="Stunnenberg H."/>
            <person name="Weissenbach J."/>
            <person name="Jetten M.S.M."/>
            <person name="Strous M."/>
        </authorList>
    </citation>
    <scope>NUCLEOTIDE SEQUENCE [LARGE SCALE GENOMIC DNA]</scope>
</reference>
<dbReference type="HOGENOM" id="CLU_169643_1_1_0"/>
<dbReference type="PANTHER" id="PTHR33343">
    <property type="entry name" value="54S RIBOSOMAL PROTEIN BL35M"/>
    <property type="match status" value="1"/>
</dbReference>
<evidence type="ECO:0000256" key="6">
    <source>
        <dbReference type="RuleBase" id="RU000568"/>
    </source>
</evidence>
<dbReference type="KEGG" id="mox:DAMO_1863"/>
<organism evidence="8 9">
    <name type="scientific">Methylomirabilis oxygeniifera</name>
    <dbReference type="NCBI Taxonomy" id="671143"/>
    <lineage>
        <taxon>Bacteria</taxon>
        <taxon>Candidatus Methylomirabilota</taxon>
        <taxon>Candidatus Methylomirabilia</taxon>
        <taxon>Candidatus Methylomirabilales</taxon>
        <taxon>Candidatus Methylomirabilaceae</taxon>
        <taxon>Candidatus Methylomirabilis</taxon>
    </lineage>
</organism>
<dbReference type="InterPro" id="IPR021137">
    <property type="entry name" value="Ribosomal_bL35-like"/>
</dbReference>
<dbReference type="GO" id="GO:0006412">
    <property type="term" value="P:translation"/>
    <property type="evidence" value="ECO:0007669"/>
    <property type="project" value="UniProtKB-UniRule"/>
</dbReference>
<dbReference type="HAMAP" id="MF_00514">
    <property type="entry name" value="Ribosomal_bL35"/>
    <property type="match status" value="1"/>
</dbReference>
<evidence type="ECO:0000256" key="4">
    <source>
        <dbReference type="ARBA" id="ARBA00071664"/>
    </source>
</evidence>
<dbReference type="Proteomes" id="UP000006898">
    <property type="component" value="Chromosome"/>
</dbReference>
<dbReference type="SUPFAM" id="SSF143034">
    <property type="entry name" value="L35p-like"/>
    <property type="match status" value="1"/>
</dbReference>
<dbReference type="InterPro" id="IPR001706">
    <property type="entry name" value="Ribosomal_bL35"/>
</dbReference>
<evidence type="ECO:0000256" key="1">
    <source>
        <dbReference type="ARBA" id="ARBA00006598"/>
    </source>
</evidence>
<dbReference type="NCBIfam" id="TIGR00001">
    <property type="entry name" value="rpmI_bact"/>
    <property type="match status" value="1"/>
</dbReference>
<dbReference type="PRINTS" id="PR00064">
    <property type="entry name" value="RIBOSOMALL35"/>
</dbReference>
<dbReference type="AlphaFoldDB" id="D5MGN2"/>